<dbReference type="EMBL" id="JAZHOF010000017">
    <property type="protein sequence ID" value="MEJ8575024.1"/>
    <property type="molecule type" value="Genomic_DNA"/>
</dbReference>
<dbReference type="Proteomes" id="UP001378188">
    <property type="component" value="Unassembled WGS sequence"/>
</dbReference>
<reference evidence="2 3" key="1">
    <citation type="submission" date="2024-02" db="EMBL/GenBank/DDBJ databases">
        <title>Genome analysis and characterization of Microbaculum marinisediminis sp. nov., isolated from marine sediment.</title>
        <authorList>
            <person name="Du Z.-J."/>
            <person name="Ye Y.-Q."/>
            <person name="Zhang Z.-R."/>
            <person name="Yuan S.-M."/>
            <person name="Zhang X.-Y."/>
        </authorList>
    </citation>
    <scope>NUCLEOTIDE SEQUENCE [LARGE SCALE GENOMIC DNA]</scope>
    <source>
        <strain evidence="2 3">SDUM1044001</strain>
    </source>
</reference>
<evidence type="ECO:0000313" key="2">
    <source>
        <dbReference type="EMBL" id="MEJ8575024.1"/>
    </source>
</evidence>
<feature type="region of interest" description="Disordered" evidence="1">
    <location>
        <begin position="36"/>
        <end position="61"/>
    </location>
</feature>
<organism evidence="2 3">
    <name type="scientific">Microbaculum marinum</name>
    <dbReference type="NCBI Taxonomy" id="1764581"/>
    <lineage>
        <taxon>Bacteria</taxon>
        <taxon>Pseudomonadati</taxon>
        <taxon>Pseudomonadota</taxon>
        <taxon>Alphaproteobacteria</taxon>
        <taxon>Hyphomicrobiales</taxon>
        <taxon>Tepidamorphaceae</taxon>
        <taxon>Microbaculum</taxon>
    </lineage>
</organism>
<name>A0AAW9RN36_9HYPH</name>
<sequence length="61" mass="6960">MIRIDHRVSHDVDNFIEDPQLLPYLDLAKTTTACPECRPTIDQTGPDSQKSYSRELARSTL</sequence>
<comment type="caution">
    <text evidence="2">The sequence shown here is derived from an EMBL/GenBank/DDBJ whole genome shotgun (WGS) entry which is preliminary data.</text>
</comment>
<protein>
    <submittedName>
        <fullName evidence="2">Uncharacterized protein</fullName>
    </submittedName>
</protein>
<evidence type="ECO:0000256" key="1">
    <source>
        <dbReference type="SAM" id="MobiDB-lite"/>
    </source>
</evidence>
<evidence type="ECO:0000313" key="3">
    <source>
        <dbReference type="Proteomes" id="UP001378188"/>
    </source>
</evidence>
<accession>A0AAW9RN36</accession>
<gene>
    <name evidence="2" type="ORF">V3328_26355</name>
</gene>
<keyword evidence="3" id="KW-1185">Reference proteome</keyword>
<proteinExistence type="predicted"/>
<feature type="compositionally biased region" description="Polar residues" evidence="1">
    <location>
        <begin position="41"/>
        <end position="51"/>
    </location>
</feature>
<dbReference type="AlphaFoldDB" id="A0AAW9RN36"/>
<feature type="compositionally biased region" description="Basic and acidic residues" evidence="1">
    <location>
        <begin position="52"/>
        <end position="61"/>
    </location>
</feature>